<dbReference type="GO" id="GO:0016018">
    <property type="term" value="F:cyclosporin A binding"/>
    <property type="evidence" value="ECO:0007669"/>
    <property type="project" value="TreeGrafter"/>
</dbReference>
<proteinExistence type="inferred from homology"/>
<keyword evidence="3 4" id="KW-0413">Isomerase</keyword>
<dbReference type="PANTHER" id="PTHR11071:SF561">
    <property type="entry name" value="PEPTIDYL-PROLYL CIS-TRANS ISOMERASE D-RELATED"/>
    <property type="match status" value="1"/>
</dbReference>
<comment type="similarity">
    <text evidence="4">Belongs to the cyclophilin-type PPIase family.</text>
</comment>
<keyword evidence="7" id="KW-1185">Reference proteome</keyword>
<dbReference type="OrthoDB" id="193499at2759"/>
<dbReference type="EMBL" id="LRBP01000009">
    <property type="protein sequence ID" value="OII74532.1"/>
    <property type="molecule type" value="Genomic_DNA"/>
</dbReference>
<evidence type="ECO:0000313" key="6">
    <source>
        <dbReference type="EMBL" id="OII74532.1"/>
    </source>
</evidence>
<sequence>MRFFLTFISLLLGLFASVFGKKTISPSTVTPSVVVELTISIGDEKNKMRIGLFGEEAPKTANNFYSLCVGGMKDSEGKEMSYIGSIFHRVIPGFMAQGGDFTNGNGTGGKSIYGTFFEDENFLFNHEAHVISMANRGPNTNGSQFFITFIPTPHLDGKHVVFGRLVDEESKLTLTKIEQVGSYSGRTSKRVELVACTHHSGTAPSAKLEL</sequence>
<dbReference type="VEuPathDB" id="CryptoDB:cubi_00085"/>
<comment type="catalytic activity">
    <reaction evidence="1 4">
        <text>[protein]-peptidylproline (omega=180) = [protein]-peptidylproline (omega=0)</text>
        <dbReference type="Rhea" id="RHEA:16237"/>
        <dbReference type="Rhea" id="RHEA-COMP:10747"/>
        <dbReference type="Rhea" id="RHEA-COMP:10748"/>
        <dbReference type="ChEBI" id="CHEBI:83833"/>
        <dbReference type="ChEBI" id="CHEBI:83834"/>
        <dbReference type="EC" id="5.2.1.8"/>
    </reaction>
</comment>
<evidence type="ECO:0000259" key="5">
    <source>
        <dbReference type="PROSITE" id="PS50072"/>
    </source>
</evidence>
<evidence type="ECO:0000256" key="4">
    <source>
        <dbReference type="RuleBase" id="RU363019"/>
    </source>
</evidence>
<reference evidence="6 7" key="1">
    <citation type="submission" date="2016-10" db="EMBL/GenBank/DDBJ databases">
        <title>Reductive evolution of mitochondrial metabolism and differential evolution of invasion-related proteins in Cryptosporidium.</title>
        <authorList>
            <person name="Liu S."/>
            <person name="Roellig D.M."/>
            <person name="Guo Y."/>
            <person name="Li N."/>
            <person name="Frace M.A."/>
            <person name="Tang K."/>
            <person name="Zhang L."/>
            <person name="Feng Y."/>
            <person name="Xiao L."/>
        </authorList>
    </citation>
    <scope>NUCLEOTIDE SEQUENCE [LARGE SCALE GENOMIC DNA]</scope>
    <source>
        <strain evidence="6">39726</strain>
    </source>
</reference>
<keyword evidence="2 4" id="KW-0697">Rotamase</keyword>
<dbReference type="PROSITE" id="PS50072">
    <property type="entry name" value="CSA_PPIASE_2"/>
    <property type="match status" value="1"/>
</dbReference>
<dbReference type="PANTHER" id="PTHR11071">
    <property type="entry name" value="PEPTIDYL-PROLYL CIS-TRANS ISOMERASE"/>
    <property type="match status" value="1"/>
</dbReference>
<comment type="function">
    <text evidence="4">PPIases accelerate the folding of proteins. It catalyzes the cis-trans isomerization of proline imidic peptide bonds in oligopeptides.</text>
</comment>
<dbReference type="SUPFAM" id="SSF50891">
    <property type="entry name" value="Cyclophilin-like"/>
    <property type="match status" value="1"/>
</dbReference>
<dbReference type="RefSeq" id="XP_028875678.1">
    <property type="nucleotide sequence ID" value="XM_029017099.1"/>
</dbReference>
<dbReference type="Gene3D" id="2.40.100.10">
    <property type="entry name" value="Cyclophilin-like"/>
    <property type="match status" value="1"/>
</dbReference>
<evidence type="ECO:0000313" key="7">
    <source>
        <dbReference type="Proteomes" id="UP000186176"/>
    </source>
</evidence>
<dbReference type="InterPro" id="IPR029000">
    <property type="entry name" value="Cyclophilin-like_dom_sf"/>
</dbReference>
<accession>A0A1J4MNC6</accession>
<protein>
    <recommendedName>
        <fullName evidence="4">Peptidyl-prolyl cis-trans isomerase</fullName>
        <shortName evidence="4">PPIase</shortName>
        <ecNumber evidence="4">5.2.1.8</ecNumber>
    </recommendedName>
</protein>
<name>A0A1J4MNC6_9CRYT</name>
<feature type="domain" description="PPIase cyclophilin-type" evidence="5">
    <location>
        <begin position="42"/>
        <end position="198"/>
    </location>
</feature>
<dbReference type="GO" id="GO:0005737">
    <property type="term" value="C:cytoplasm"/>
    <property type="evidence" value="ECO:0007669"/>
    <property type="project" value="TreeGrafter"/>
</dbReference>
<dbReference type="GO" id="GO:0006457">
    <property type="term" value="P:protein folding"/>
    <property type="evidence" value="ECO:0007669"/>
    <property type="project" value="InterPro"/>
</dbReference>
<feature type="chain" id="PRO_5011811349" description="Peptidyl-prolyl cis-trans isomerase" evidence="4">
    <location>
        <begin position="21"/>
        <end position="210"/>
    </location>
</feature>
<dbReference type="AlphaFoldDB" id="A0A1J4MNC6"/>
<keyword evidence="4" id="KW-0732">Signal</keyword>
<evidence type="ECO:0000256" key="3">
    <source>
        <dbReference type="ARBA" id="ARBA00023235"/>
    </source>
</evidence>
<dbReference type="Proteomes" id="UP000186176">
    <property type="component" value="Unassembled WGS sequence"/>
</dbReference>
<dbReference type="Pfam" id="PF00160">
    <property type="entry name" value="Pro_isomerase"/>
    <property type="match status" value="1"/>
</dbReference>
<dbReference type="InterPro" id="IPR002130">
    <property type="entry name" value="Cyclophilin-type_PPIase_dom"/>
</dbReference>
<dbReference type="InterPro" id="IPR020892">
    <property type="entry name" value="Cyclophilin-type_PPIase_CS"/>
</dbReference>
<dbReference type="PROSITE" id="PS00170">
    <property type="entry name" value="CSA_PPIASE_1"/>
    <property type="match status" value="1"/>
</dbReference>
<feature type="signal peptide" evidence="4">
    <location>
        <begin position="1"/>
        <end position="20"/>
    </location>
</feature>
<dbReference type="FunFam" id="2.40.100.10:FF:000025">
    <property type="entry name" value="Peptidyl-prolyl cis-trans isomerase CYP19-2"/>
    <property type="match status" value="1"/>
</dbReference>
<evidence type="ECO:0000256" key="1">
    <source>
        <dbReference type="ARBA" id="ARBA00000971"/>
    </source>
</evidence>
<dbReference type="GeneID" id="39976878"/>
<comment type="caution">
    <text evidence="6">The sequence shown here is derived from an EMBL/GenBank/DDBJ whole genome shotgun (WGS) entry which is preliminary data.</text>
</comment>
<gene>
    <name evidence="6" type="ORF">cubi_00085</name>
</gene>
<organism evidence="6 7">
    <name type="scientific">Cryptosporidium ubiquitum</name>
    <dbReference type="NCBI Taxonomy" id="857276"/>
    <lineage>
        <taxon>Eukaryota</taxon>
        <taxon>Sar</taxon>
        <taxon>Alveolata</taxon>
        <taxon>Apicomplexa</taxon>
        <taxon>Conoidasida</taxon>
        <taxon>Coccidia</taxon>
        <taxon>Eucoccidiorida</taxon>
        <taxon>Eimeriorina</taxon>
        <taxon>Cryptosporidiidae</taxon>
        <taxon>Cryptosporidium</taxon>
    </lineage>
</organism>
<dbReference type="EC" id="5.2.1.8" evidence="4"/>
<dbReference type="PRINTS" id="PR00153">
    <property type="entry name" value="CSAPPISMRASE"/>
</dbReference>
<evidence type="ECO:0000256" key="2">
    <source>
        <dbReference type="ARBA" id="ARBA00023110"/>
    </source>
</evidence>
<dbReference type="GO" id="GO:0003755">
    <property type="term" value="F:peptidyl-prolyl cis-trans isomerase activity"/>
    <property type="evidence" value="ECO:0007669"/>
    <property type="project" value="UniProtKB-UniRule"/>
</dbReference>